<evidence type="ECO:0000256" key="11">
    <source>
        <dbReference type="ARBA" id="ARBA00022840"/>
    </source>
</evidence>
<dbReference type="GO" id="GO:0005524">
    <property type="term" value="F:ATP binding"/>
    <property type="evidence" value="ECO:0007669"/>
    <property type="project" value="UniProtKB-KW"/>
</dbReference>
<evidence type="ECO:0000256" key="6">
    <source>
        <dbReference type="ARBA" id="ARBA00021623"/>
    </source>
</evidence>
<evidence type="ECO:0000256" key="2">
    <source>
        <dbReference type="ARBA" id="ARBA00002988"/>
    </source>
</evidence>
<dbReference type="InterPro" id="IPR015813">
    <property type="entry name" value="Pyrv/PenolPyrv_kinase-like_dom"/>
</dbReference>
<dbReference type="InterPro" id="IPR040442">
    <property type="entry name" value="Pyrv_kinase-like_dom_sf"/>
</dbReference>
<evidence type="ECO:0000259" key="17">
    <source>
        <dbReference type="Pfam" id="PF02896"/>
    </source>
</evidence>
<organism evidence="18 19">
    <name type="scientific">Amycolatopsis pithecellobii</name>
    <dbReference type="NCBI Taxonomy" id="664692"/>
    <lineage>
        <taxon>Bacteria</taxon>
        <taxon>Bacillati</taxon>
        <taxon>Actinomycetota</taxon>
        <taxon>Actinomycetes</taxon>
        <taxon>Pseudonocardiales</taxon>
        <taxon>Pseudonocardiaceae</taxon>
        <taxon>Amycolatopsis</taxon>
    </lineage>
</organism>
<keyword evidence="7 18" id="KW-0808">Transferase</keyword>
<dbReference type="AlphaFoldDB" id="A0A6N7Z344"/>
<keyword evidence="10" id="KW-0418">Kinase</keyword>
<evidence type="ECO:0000259" key="15">
    <source>
        <dbReference type="Pfam" id="PF00391"/>
    </source>
</evidence>
<dbReference type="SUPFAM" id="SSF56059">
    <property type="entry name" value="Glutathione synthetase ATP-binding domain-like"/>
    <property type="match status" value="1"/>
</dbReference>
<dbReference type="InterPro" id="IPR036637">
    <property type="entry name" value="Phosphohistidine_dom_sf"/>
</dbReference>
<evidence type="ECO:0000313" key="18">
    <source>
        <dbReference type="EMBL" id="MTD54591.1"/>
    </source>
</evidence>
<dbReference type="GO" id="GO:0006094">
    <property type="term" value="P:gluconeogenesis"/>
    <property type="evidence" value="ECO:0007669"/>
    <property type="project" value="UniProtKB-UniPathway"/>
</dbReference>
<comment type="caution">
    <text evidence="18">The sequence shown here is derived from an EMBL/GenBank/DDBJ whole genome shotgun (WGS) entry which is preliminary data.</text>
</comment>
<evidence type="ECO:0000256" key="4">
    <source>
        <dbReference type="ARBA" id="ARBA00007837"/>
    </source>
</evidence>
<dbReference type="Pfam" id="PF01326">
    <property type="entry name" value="PPDK_N"/>
    <property type="match status" value="1"/>
</dbReference>
<reference evidence="18 19" key="1">
    <citation type="submission" date="2019-11" db="EMBL/GenBank/DDBJ databases">
        <title>Draft genome of Amycolatopsis RM579.</title>
        <authorList>
            <person name="Duangmal K."/>
            <person name="Mingma R."/>
        </authorList>
    </citation>
    <scope>NUCLEOTIDE SEQUENCE [LARGE SCALE GENOMIC DNA]</scope>
    <source>
        <strain evidence="18 19">RM579</strain>
    </source>
</reference>
<keyword evidence="9" id="KW-0547">Nucleotide-binding</keyword>
<dbReference type="Pfam" id="PF02896">
    <property type="entry name" value="PEP-utilizers_C"/>
    <property type="match status" value="1"/>
</dbReference>
<dbReference type="InterPro" id="IPR013815">
    <property type="entry name" value="ATP_grasp_subdomain_1"/>
</dbReference>
<evidence type="ECO:0000259" key="16">
    <source>
        <dbReference type="Pfam" id="PF01326"/>
    </source>
</evidence>
<dbReference type="Gene3D" id="3.30.470.20">
    <property type="entry name" value="ATP-grasp fold, B domain"/>
    <property type="match status" value="1"/>
</dbReference>
<evidence type="ECO:0000256" key="13">
    <source>
        <dbReference type="ARBA" id="ARBA00033470"/>
    </source>
</evidence>
<sequence>MTVVKDLTEIQAADEVAAGGKGANLGEMTAAGFPVPPGFVVLRDAYWAGMDFAGVREQLARLHAETLAAADDPDTLAGNCARMRDLVRTAKLAPEVRAEVLAAYRRLGPDTRVAVRSSATGEDSADASFAGMNATFTNIRGDDAVVEALLGCWASAFSPRVVAYRAERGFTGEPAIAVVVQRMVEADRAGVIFTADPRTADRARLVVEAVFGQGETLVSGAVEPDSYVVDKKSLHVESARIGEQKYKIVRGEGGDERIELPPQAARRRVLDTTTVRELALLAVRVEEHYGRPQDMEWAIDPDGAIFLVQTRPVTTLTESTSDKKSLLQGLAASPGTASGAVRVLTAPQQGKQLRPGEVLVAPMTNPDWVPTIRRAAALVTDGGGMTCHAAIVARELGVPCVVGTEHATSVLRNGQIVTVDGGAGEITLGAKATATRTEPIATPGQVALEPIATRLYVNLAMPEQAEHAAALPVDGVGLLRAEFMLTEALGGRHPRDLLAHGEQKSFVDAMTENLLRITGPFAPRPVVYRATDLRSNEFRGLTGGADYEPHEDNPMIGYRGCYRYIRQPDLFALELEVLARVREQTPNLHLMIPFVRTKWELEECLRLVEQSPLGRQRGLHRWVMAEVPSVMYWLPEYVGLGIDGVSIGSNDLTQLMLGVDRDSAECAELFDEADPAVLDAIGTIVRKARSLGIPSSLCGQAPSNRPEFADHLVRLGITSISVNPDAVGPARAVIASSERRLLLEHAHQHT</sequence>
<dbReference type="InterPro" id="IPR002192">
    <property type="entry name" value="PPDK_AMP/ATP-bd"/>
</dbReference>
<dbReference type="PIRSF" id="PIRSF000854">
    <property type="entry name" value="PEP_synthase"/>
    <property type="match status" value="1"/>
</dbReference>
<dbReference type="Pfam" id="PF00391">
    <property type="entry name" value="PEP-utilizers"/>
    <property type="match status" value="1"/>
</dbReference>
<dbReference type="NCBIfam" id="NF005057">
    <property type="entry name" value="PRK06464.1"/>
    <property type="match status" value="1"/>
</dbReference>
<dbReference type="EMBL" id="WMBA01000013">
    <property type="protein sequence ID" value="MTD54591.1"/>
    <property type="molecule type" value="Genomic_DNA"/>
</dbReference>
<gene>
    <name evidence="18" type="primary">ppsA</name>
    <name evidence="18" type="ORF">GKO32_11460</name>
</gene>
<evidence type="ECO:0000256" key="7">
    <source>
        <dbReference type="ARBA" id="ARBA00022679"/>
    </source>
</evidence>
<dbReference type="Gene3D" id="3.20.20.60">
    <property type="entry name" value="Phosphoenolpyruvate-binding domains"/>
    <property type="match status" value="1"/>
</dbReference>
<dbReference type="GO" id="GO:0046872">
    <property type="term" value="F:metal ion binding"/>
    <property type="evidence" value="ECO:0007669"/>
    <property type="project" value="UniProtKB-KW"/>
</dbReference>
<dbReference type="SUPFAM" id="SSF51621">
    <property type="entry name" value="Phosphoenolpyruvate/pyruvate domain"/>
    <property type="match status" value="1"/>
</dbReference>
<feature type="domain" description="Pyruvate phosphate dikinase AMP/ATP-binding" evidence="16">
    <location>
        <begin position="18"/>
        <end position="324"/>
    </location>
</feature>
<protein>
    <recommendedName>
        <fullName evidence="6">Phosphoenolpyruvate synthase</fullName>
        <ecNumber evidence="5">2.7.9.2</ecNumber>
    </recommendedName>
    <alternativeName>
        <fullName evidence="13">Pyruvate, water dikinase</fullName>
    </alternativeName>
</protein>
<evidence type="ECO:0000256" key="9">
    <source>
        <dbReference type="ARBA" id="ARBA00022741"/>
    </source>
</evidence>
<dbReference type="InterPro" id="IPR008279">
    <property type="entry name" value="PEP-util_enz_mobile_dom"/>
</dbReference>
<comment type="pathway">
    <text evidence="3">Carbohydrate biosynthesis; gluconeogenesis.</text>
</comment>
<evidence type="ECO:0000256" key="10">
    <source>
        <dbReference type="ARBA" id="ARBA00022777"/>
    </source>
</evidence>
<comment type="similarity">
    <text evidence="4">Belongs to the PEP-utilizing enzyme family.</text>
</comment>
<dbReference type="RefSeq" id="WP_154756809.1">
    <property type="nucleotide sequence ID" value="NZ_WMBA01000013.1"/>
</dbReference>
<dbReference type="Gene3D" id="3.50.30.10">
    <property type="entry name" value="Phosphohistidine domain"/>
    <property type="match status" value="1"/>
</dbReference>
<comment type="function">
    <text evidence="2">Catalyzes the phosphorylation of pyruvate to phosphoenolpyruvate.</text>
</comment>
<dbReference type="InterPro" id="IPR018274">
    <property type="entry name" value="PEP_util_AS"/>
</dbReference>
<dbReference type="UniPathway" id="UPA00138"/>
<proteinExistence type="inferred from homology"/>
<dbReference type="SUPFAM" id="SSF52009">
    <property type="entry name" value="Phosphohistidine domain"/>
    <property type="match status" value="1"/>
</dbReference>
<keyword evidence="18" id="KW-0670">Pyruvate</keyword>
<evidence type="ECO:0000256" key="5">
    <source>
        <dbReference type="ARBA" id="ARBA00011996"/>
    </source>
</evidence>
<keyword evidence="12" id="KW-0460">Magnesium</keyword>
<dbReference type="Proteomes" id="UP000440096">
    <property type="component" value="Unassembled WGS sequence"/>
</dbReference>
<comment type="catalytic activity">
    <reaction evidence="14">
        <text>pyruvate + ATP + H2O = phosphoenolpyruvate + AMP + phosphate + 2 H(+)</text>
        <dbReference type="Rhea" id="RHEA:11364"/>
        <dbReference type="ChEBI" id="CHEBI:15361"/>
        <dbReference type="ChEBI" id="CHEBI:15377"/>
        <dbReference type="ChEBI" id="CHEBI:15378"/>
        <dbReference type="ChEBI" id="CHEBI:30616"/>
        <dbReference type="ChEBI" id="CHEBI:43474"/>
        <dbReference type="ChEBI" id="CHEBI:58702"/>
        <dbReference type="ChEBI" id="CHEBI:456215"/>
        <dbReference type="EC" id="2.7.9.2"/>
    </reaction>
</comment>
<name>A0A6N7Z344_9PSEU</name>
<evidence type="ECO:0000256" key="1">
    <source>
        <dbReference type="ARBA" id="ARBA00001946"/>
    </source>
</evidence>
<dbReference type="GO" id="GO:0008986">
    <property type="term" value="F:pyruvate, water dikinase activity"/>
    <property type="evidence" value="ECO:0007669"/>
    <property type="project" value="UniProtKB-EC"/>
</dbReference>
<dbReference type="OrthoDB" id="9765468at2"/>
<keyword evidence="11" id="KW-0067">ATP-binding</keyword>
<dbReference type="InterPro" id="IPR006319">
    <property type="entry name" value="PEP_synth"/>
</dbReference>
<evidence type="ECO:0000313" key="19">
    <source>
        <dbReference type="Proteomes" id="UP000440096"/>
    </source>
</evidence>
<evidence type="ECO:0000256" key="8">
    <source>
        <dbReference type="ARBA" id="ARBA00022723"/>
    </source>
</evidence>
<evidence type="ECO:0000256" key="14">
    <source>
        <dbReference type="ARBA" id="ARBA00047700"/>
    </source>
</evidence>
<dbReference type="PROSITE" id="PS00370">
    <property type="entry name" value="PEP_ENZYMES_PHOS_SITE"/>
    <property type="match status" value="1"/>
</dbReference>
<dbReference type="PANTHER" id="PTHR43030">
    <property type="entry name" value="PHOSPHOENOLPYRUVATE SYNTHASE"/>
    <property type="match status" value="1"/>
</dbReference>
<keyword evidence="8" id="KW-0479">Metal-binding</keyword>
<accession>A0A6N7Z344</accession>
<dbReference type="EC" id="2.7.9.2" evidence="5"/>
<feature type="domain" description="PEP-utilising enzyme C-terminal" evidence="17">
    <location>
        <begin position="448"/>
        <end position="738"/>
    </location>
</feature>
<dbReference type="PANTHER" id="PTHR43030:SF1">
    <property type="entry name" value="PHOSPHOENOLPYRUVATE SYNTHASE"/>
    <property type="match status" value="1"/>
</dbReference>
<dbReference type="InterPro" id="IPR000121">
    <property type="entry name" value="PEP_util_C"/>
</dbReference>
<keyword evidence="19" id="KW-1185">Reference proteome</keyword>
<evidence type="ECO:0000256" key="12">
    <source>
        <dbReference type="ARBA" id="ARBA00022842"/>
    </source>
</evidence>
<evidence type="ECO:0000256" key="3">
    <source>
        <dbReference type="ARBA" id="ARBA00004742"/>
    </source>
</evidence>
<feature type="domain" description="PEP-utilising enzyme mobile" evidence="15">
    <location>
        <begin position="354"/>
        <end position="424"/>
    </location>
</feature>
<comment type="cofactor">
    <cofactor evidence="1">
        <name>Mg(2+)</name>
        <dbReference type="ChEBI" id="CHEBI:18420"/>
    </cofactor>
</comment>
<dbReference type="Gene3D" id="3.30.1490.20">
    <property type="entry name" value="ATP-grasp fold, A domain"/>
    <property type="match status" value="1"/>
</dbReference>